<dbReference type="AlphaFoldDB" id="A0A1W6YKV8"/>
<dbReference type="OrthoDB" id="9022072at2"/>
<gene>
    <name evidence="2" type="ORF">CAL12_13355</name>
</gene>
<evidence type="ECO:0000259" key="1">
    <source>
        <dbReference type="Pfam" id="PF13185"/>
    </source>
</evidence>
<dbReference type="RefSeq" id="WP_086064889.1">
    <property type="nucleotide sequence ID" value="NZ_CP021108.1"/>
</dbReference>
<dbReference type="InterPro" id="IPR029016">
    <property type="entry name" value="GAF-like_dom_sf"/>
</dbReference>
<proteinExistence type="predicted"/>
<dbReference type="STRING" id="1416806.CAL12_13355"/>
<reference evidence="2 3" key="1">
    <citation type="submission" date="2017-05" db="EMBL/GenBank/DDBJ databases">
        <title>Complete and WGS of Bordetella genogroups.</title>
        <authorList>
            <person name="Spilker T."/>
            <person name="LiPuma J."/>
        </authorList>
    </citation>
    <scope>NUCLEOTIDE SEQUENCE [LARGE SCALE GENOMIC DNA]</scope>
    <source>
        <strain evidence="2 3">AU19157</strain>
    </source>
</reference>
<accession>A0A1W6YKV8</accession>
<keyword evidence="3" id="KW-1185">Reference proteome</keyword>
<dbReference type="InterPro" id="IPR003018">
    <property type="entry name" value="GAF"/>
</dbReference>
<dbReference type="Pfam" id="PF13185">
    <property type="entry name" value="GAF_2"/>
    <property type="match status" value="1"/>
</dbReference>
<dbReference type="Gene3D" id="3.30.450.40">
    <property type="match status" value="1"/>
</dbReference>
<protein>
    <recommendedName>
        <fullName evidence="1">GAF domain-containing protein</fullName>
    </recommendedName>
</protein>
<evidence type="ECO:0000313" key="2">
    <source>
        <dbReference type="EMBL" id="ARP81702.1"/>
    </source>
</evidence>
<evidence type="ECO:0000313" key="3">
    <source>
        <dbReference type="Proteomes" id="UP000194151"/>
    </source>
</evidence>
<sequence>MESRALELLNQSCAAAAVRGGREALFRGIDQALGELVGHKLFTILYTSPDAQQVIRLYSNQPDAYPVSGAKKMGPTPWGDLVITRGQPYIGNTEEDIKWAFFDHELIKSLGCDSVLNVPVVIEGRTLGTLNLLHQAGWYEDRHVPIATPFAYLLAPLFEAVRREAGA</sequence>
<organism evidence="2 3">
    <name type="scientific">Bordetella genomosp. 8</name>
    <dbReference type="NCBI Taxonomy" id="1416806"/>
    <lineage>
        <taxon>Bacteria</taxon>
        <taxon>Pseudomonadati</taxon>
        <taxon>Pseudomonadota</taxon>
        <taxon>Betaproteobacteria</taxon>
        <taxon>Burkholderiales</taxon>
        <taxon>Alcaligenaceae</taxon>
        <taxon>Bordetella</taxon>
    </lineage>
</organism>
<dbReference type="EMBL" id="CP021108">
    <property type="protein sequence ID" value="ARP81702.1"/>
    <property type="molecule type" value="Genomic_DNA"/>
</dbReference>
<dbReference type="SUPFAM" id="SSF55781">
    <property type="entry name" value="GAF domain-like"/>
    <property type="match status" value="1"/>
</dbReference>
<name>A0A1W6YKV8_9BORD</name>
<feature type="domain" description="GAF" evidence="1">
    <location>
        <begin position="25"/>
        <end position="155"/>
    </location>
</feature>
<dbReference type="KEGG" id="bgv:CAL12_13355"/>
<dbReference type="Proteomes" id="UP000194151">
    <property type="component" value="Chromosome"/>
</dbReference>